<dbReference type="eggNOG" id="ENOG502ZXZE">
    <property type="taxonomic scope" value="Bacteria"/>
</dbReference>
<dbReference type="RefSeq" id="WP_014043740.1">
    <property type="nucleotide sequence ID" value="NC_015952.1"/>
</dbReference>
<feature type="compositionally biased region" description="Basic and acidic residues" evidence="1">
    <location>
        <begin position="237"/>
        <end position="253"/>
    </location>
</feature>
<proteinExistence type="predicted"/>
<keyword evidence="3" id="KW-1185">Reference proteome</keyword>
<evidence type="ECO:0000256" key="1">
    <source>
        <dbReference type="SAM" id="MobiDB-lite"/>
    </source>
</evidence>
<organism evidence="2 3">
    <name type="scientific">Streptomyces violaceusniger (strain Tu 4113)</name>
    <dbReference type="NCBI Taxonomy" id="653045"/>
    <lineage>
        <taxon>Bacteria</taxon>
        <taxon>Bacillati</taxon>
        <taxon>Actinomycetota</taxon>
        <taxon>Actinomycetes</taxon>
        <taxon>Kitasatosporales</taxon>
        <taxon>Streptomycetaceae</taxon>
        <taxon>Streptomyces</taxon>
        <taxon>Streptomyces violaceusniger group</taxon>
    </lineage>
</organism>
<protein>
    <submittedName>
        <fullName evidence="2">Uncharacterized protein</fullName>
    </submittedName>
</protein>
<gene>
    <name evidence="2" type="ORF">Strvi_0028</name>
</gene>
<sequence length="253" mass="28776">MIKPLPFRIDGRDLEIRALSAAEAYDVAASGNWLLLFPEAVTGDGREWLWSRFDDTRDLLTIRSLWRIWHGLAPHIYGMEWWSVTRLAGTRALNWMSFDAWSIRHGFDPDAPWVSPRRLTAALMTWLASSCEKDVEWQQLQVEIQAPPEYVIHLPEEDEDGAAMDASTFHTNAPHWIGKTQQTTPAEEAPASSDTKEAPEDNEDQDQGEPQALPWADQPVLSMDQFAAQARQWVQGRRTEPETRGEPATDERG</sequence>
<evidence type="ECO:0000313" key="2">
    <source>
        <dbReference type="EMBL" id="AEM88805.1"/>
    </source>
</evidence>
<dbReference type="HOGENOM" id="CLU_1098048_0_0_11"/>
<accession>G2PHF9</accession>
<keyword evidence="2" id="KW-0614">Plasmid</keyword>
<name>G2PHF9_STRV4</name>
<dbReference type="KEGG" id="svl:Strvi_0028"/>
<evidence type="ECO:0000313" key="3">
    <source>
        <dbReference type="Proteomes" id="UP000008703"/>
    </source>
</evidence>
<dbReference type="EMBL" id="CP002996">
    <property type="protein sequence ID" value="AEM88805.1"/>
    <property type="molecule type" value="Genomic_DNA"/>
</dbReference>
<dbReference type="Proteomes" id="UP000008703">
    <property type="component" value="Plasmid pSTRVI02"/>
</dbReference>
<reference evidence="2" key="1">
    <citation type="submission" date="2011-08" db="EMBL/GenBank/DDBJ databases">
        <title>Complete sequence of plasmid 2 of Streptomyces violaceusniger Tu 4113.</title>
        <authorList>
            <consortium name="US DOE Joint Genome Institute"/>
            <person name="Lucas S."/>
            <person name="Han J."/>
            <person name="Lapidus A."/>
            <person name="Cheng J.-F."/>
            <person name="Goodwin L."/>
            <person name="Pitluck S."/>
            <person name="Peters L."/>
            <person name="Ivanova N."/>
            <person name="Daligault H."/>
            <person name="Detter J.C."/>
            <person name="Han C."/>
            <person name="Tapia R."/>
            <person name="Land M."/>
            <person name="Hauser L."/>
            <person name="Kyrpides N."/>
            <person name="Ivanova N."/>
            <person name="Pagani I."/>
            <person name="Hagen A."/>
            <person name="Katz L."/>
            <person name="Fiedler H.-P."/>
            <person name="Keasling J."/>
            <person name="Fortman J."/>
            <person name="Woyke T."/>
        </authorList>
    </citation>
    <scope>NUCLEOTIDE SEQUENCE [LARGE SCALE GENOMIC DNA]</scope>
    <source>
        <strain evidence="2">Tu 4113</strain>
        <plasmid evidence="2">pSTRVI02</plasmid>
    </source>
</reference>
<geneLocation type="plasmid" evidence="2 3">
    <name>pSTRVI02</name>
</geneLocation>
<feature type="region of interest" description="Disordered" evidence="1">
    <location>
        <begin position="176"/>
        <end position="253"/>
    </location>
</feature>
<dbReference type="AlphaFoldDB" id="G2PHF9"/>